<dbReference type="Gene3D" id="2.60.120.260">
    <property type="entry name" value="Galactose-binding domain-like"/>
    <property type="match status" value="1"/>
</dbReference>
<feature type="chain" id="PRO_5005521741" evidence="1">
    <location>
        <begin position="28"/>
        <end position="152"/>
    </location>
</feature>
<dbReference type="InterPro" id="IPR000421">
    <property type="entry name" value="FA58C"/>
</dbReference>
<reference evidence="3" key="1">
    <citation type="submission" date="2015-06" db="EMBL/GenBank/DDBJ databases">
        <authorList>
            <person name="Hoefler B.C."/>
            <person name="Straight P.D."/>
        </authorList>
    </citation>
    <scope>NUCLEOTIDE SEQUENCE</scope>
</reference>
<accession>A0A0K8V455</accession>
<dbReference type="SUPFAM" id="SSF49785">
    <property type="entry name" value="Galactose-binding domain-like"/>
    <property type="match status" value="1"/>
</dbReference>
<gene>
    <name evidence="3" type="primary">Nrx-IV_5</name>
    <name evidence="3" type="ORF">c0_g1_i5</name>
</gene>
<dbReference type="AlphaFoldDB" id="A0A0K8V455"/>
<name>A0A0K8V455_BACLA</name>
<proteinExistence type="predicted"/>
<dbReference type="EMBL" id="GDHF01018964">
    <property type="protein sequence ID" value="JAI33350.1"/>
    <property type="molecule type" value="Transcribed_RNA"/>
</dbReference>
<dbReference type="PROSITE" id="PS50022">
    <property type="entry name" value="FA58C_3"/>
    <property type="match status" value="1"/>
</dbReference>
<evidence type="ECO:0000256" key="1">
    <source>
        <dbReference type="SAM" id="SignalP"/>
    </source>
</evidence>
<evidence type="ECO:0000313" key="3">
    <source>
        <dbReference type="EMBL" id="JAI33350.1"/>
    </source>
</evidence>
<dbReference type="OrthoDB" id="26719at2759"/>
<evidence type="ECO:0000259" key="2">
    <source>
        <dbReference type="PROSITE" id="PS50022"/>
    </source>
</evidence>
<dbReference type="Pfam" id="PF00754">
    <property type="entry name" value="F5_F8_type_C"/>
    <property type="match status" value="1"/>
</dbReference>
<keyword evidence="1" id="KW-0732">Signal</keyword>
<dbReference type="PANTHER" id="PTHR24543">
    <property type="entry name" value="MULTICOPPER OXIDASE-RELATED"/>
    <property type="match status" value="1"/>
</dbReference>
<sequence>MNAFDLTTALLCCGIFFISCNIRNVTADSYNDYFSDYDCNQPLMEHAVLTATSSLNDRGPEKARLNAGTSWSAKNSDFDQRLIIDLGYVRNVTHIALQGRPHSDEYVTEYSISYGISDLEFADYKEPGGNIKVSPTLTHTAVYTNAYIYMEN</sequence>
<organism evidence="3">
    <name type="scientific">Bactrocera latifrons</name>
    <name type="common">Malaysian fruit fly</name>
    <name type="synonym">Chaetodacus latifrons</name>
    <dbReference type="NCBI Taxonomy" id="174628"/>
    <lineage>
        <taxon>Eukaryota</taxon>
        <taxon>Metazoa</taxon>
        <taxon>Ecdysozoa</taxon>
        <taxon>Arthropoda</taxon>
        <taxon>Hexapoda</taxon>
        <taxon>Insecta</taxon>
        <taxon>Pterygota</taxon>
        <taxon>Neoptera</taxon>
        <taxon>Endopterygota</taxon>
        <taxon>Diptera</taxon>
        <taxon>Brachycera</taxon>
        <taxon>Muscomorpha</taxon>
        <taxon>Tephritoidea</taxon>
        <taxon>Tephritidae</taxon>
        <taxon>Bactrocera</taxon>
        <taxon>Bactrocera</taxon>
    </lineage>
</organism>
<feature type="domain" description="F5/8 type C" evidence="2">
    <location>
        <begin position="39"/>
        <end position="126"/>
    </location>
</feature>
<protein>
    <submittedName>
        <fullName evidence="3">Neurexin-4</fullName>
    </submittedName>
</protein>
<feature type="signal peptide" evidence="1">
    <location>
        <begin position="1"/>
        <end position="27"/>
    </location>
</feature>
<dbReference type="InterPro" id="IPR008979">
    <property type="entry name" value="Galactose-bd-like_sf"/>
</dbReference>